<feature type="domain" description="M23ase beta-sheet core" evidence="9">
    <location>
        <begin position="313"/>
        <end position="407"/>
    </location>
</feature>
<keyword evidence="3" id="KW-0645">Protease</keyword>
<dbReference type="InterPro" id="IPR045834">
    <property type="entry name" value="Csd3_N2"/>
</dbReference>
<evidence type="ECO:0000259" key="10">
    <source>
        <dbReference type="Pfam" id="PF19425"/>
    </source>
</evidence>
<keyword evidence="12" id="KW-1185">Reference proteome</keyword>
<dbReference type="SUPFAM" id="SSF51261">
    <property type="entry name" value="Duplicated hybrid motif"/>
    <property type="match status" value="1"/>
</dbReference>
<organism evidence="11 12">
    <name type="scientific">Ideonella paludis</name>
    <dbReference type="NCBI Taxonomy" id="1233411"/>
    <lineage>
        <taxon>Bacteria</taxon>
        <taxon>Pseudomonadati</taxon>
        <taxon>Pseudomonadota</taxon>
        <taxon>Betaproteobacteria</taxon>
        <taxon>Burkholderiales</taxon>
        <taxon>Sphaerotilaceae</taxon>
        <taxon>Ideonella</taxon>
    </lineage>
</organism>
<evidence type="ECO:0000256" key="7">
    <source>
        <dbReference type="ARBA" id="ARBA00023049"/>
    </source>
</evidence>
<dbReference type="Pfam" id="PF19425">
    <property type="entry name" value="Csd3_N2"/>
    <property type="match status" value="1"/>
</dbReference>
<feature type="domain" description="Csd3-like second N-terminal" evidence="10">
    <location>
        <begin position="181"/>
        <end position="300"/>
    </location>
</feature>
<dbReference type="InterPro" id="IPR011055">
    <property type="entry name" value="Dup_hybrid_motif"/>
</dbReference>
<keyword evidence="8" id="KW-1133">Transmembrane helix</keyword>
<name>A0ABS5DW93_9BURK</name>
<keyword evidence="7" id="KW-0482">Metalloprotease</keyword>
<evidence type="ECO:0000313" key="12">
    <source>
        <dbReference type="Proteomes" id="UP000672097"/>
    </source>
</evidence>
<comment type="subcellular location">
    <subcellularLocation>
        <location evidence="2">Cell envelope</location>
    </subcellularLocation>
</comment>
<dbReference type="Proteomes" id="UP000672097">
    <property type="component" value="Unassembled WGS sequence"/>
</dbReference>
<dbReference type="CDD" id="cd12797">
    <property type="entry name" value="M23_peptidase"/>
    <property type="match status" value="1"/>
</dbReference>
<dbReference type="Gene3D" id="2.70.70.10">
    <property type="entry name" value="Glucose Permease (Domain IIA)"/>
    <property type="match status" value="1"/>
</dbReference>
<dbReference type="PANTHER" id="PTHR21666:SF288">
    <property type="entry name" value="CELL DIVISION PROTEIN YTFB"/>
    <property type="match status" value="1"/>
</dbReference>
<evidence type="ECO:0000256" key="6">
    <source>
        <dbReference type="ARBA" id="ARBA00022833"/>
    </source>
</evidence>
<evidence type="ECO:0000256" key="2">
    <source>
        <dbReference type="ARBA" id="ARBA00004196"/>
    </source>
</evidence>
<keyword evidence="6" id="KW-0862">Zinc</keyword>
<evidence type="ECO:0000313" key="11">
    <source>
        <dbReference type="EMBL" id="MBQ0935369.1"/>
    </source>
</evidence>
<proteinExistence type="predicted"/>
<accession>A0ABS5DW93</accession>
<comment type="caution">
    <text evidence="11">The sequence shown here is derived from an EMBL/GenBank/DDBJ whole genome shotgun (WGS) entry which is preliminary data.</text>
</comment>
<comment type="cofactor">
    <cofactor evidence="1">
        <name>Zn(2+)</name>
        <dbReference type="ChEBI" id="CHEBI:29105"/>
    </cofactor>
</comment>
<gene>
    <name evidence="11" type="ORF">KAK11_08520</name>
</gene>
<evidence type="ECO:0000259" key="9">
    <source>
        <dbReference type="Pfam" id="PF01551"/>
    </source>
</evidence>
<keyword evidence="4" id="KW-0479">Metal-binding</keyword>
<keyword evidence="5" id="KW-0378">Hydrolase</keyword>
<dbReference type="RefSeq" id="WP_210808961.1">
    <property type="nucleotide sequence ID" value="NZ_JAGQDG010000003.1"/>
</dbReference>
<reference evidence="11 12" key="1">
    <citation type="submission" date="2021-04" db="EMBL/GenBank/DDBJ databases">
        <title>The genome sequence of type strain Ideonella paludis KCTC 32238.</title>
        <authorList>
            <person name="Liu Y."/>
        </authorList>
    </citation>
    <scope>NUCLEOTIDE SEQUENCE [LARGE SCALE GENOMIC DNA]</scope>
    <source>
        <strain evidence="11 12">KCTC 32238</strain>
    </source>
</reference>
<evidence type="ECO:0000256" key="8">
    <source>
        <dbReference type="SAM" id="Phobius"/>
    </source>
</evidence>
<evidence type="ECO:0000256" key="1">
    <source>
        <dbReference type="ARBA" id="ARBA00001947"/>
    </source>
</evidence>
<keyword evidence="8" id="KW-0472">Membrane</keyword>
<keyword evidence="8" id="KW-0812">Transmembrane</keyword>
<feature type="transmembrane region" description="Helical" evidence="8">
    <location>
        <begin position="20"/>
        <end position="42"/>
    </location>
</feature>
<evidence type="ECO:0000256" key="5">
    <source>
        <dbReference type="ARBA" id="ARBA00022801"/>
    </source>
</evidence>
<evidence type="ECO:0000256" key="4">
    <source>
        <dbReference type="ARBA" id="ARBA00022723"/>
    </source>
</evidence>
<dbReference type="InterPro" id="IPR016047">
    <property type="entry name" value="M23ase_b-sheet_dom"/>
</dbReference>
<sequence length="452" mass="48876">MVRTAVAQAAAMAARHPRRIAAAVLTVLAGFGVTAIAIAPLAPDAADLPRRMVTEVVEPEAIAPQLEALAGHELKLERSEVTRANDTADSLLRRLGLRDPAVAAWLRTDSIAKRLFSGRPGKMVSVSLDGQGQLQRLVARFPVDAEGQGQMSHFWRLTVEDSPAGLRSSIIAAPLESHVRLASGTIRSSLFAATDDAGVPDAVAVQMTEMFSTEVDFHRELRKGDNFSVVYETLMADGEPVAWNEGVGRVLAAEFVNAGKTHQAFWFNEGKGGYFDANGKSKKRAFLASPLEFSRVTSGFAMRFHPILRTWRAHLGTDYGAPVGTPVRVVGDGVVDFAGVQGGYGNVVHVKHSGDRLTVYAHLSRIDVRKGQRVEQGQRIGAVGATGWATGPHLHFEFRINGAHQDPLRIAKASETLELDSAQRPKFAQLAQRYQTKLDVADDLRGLAGRVD</sequence>
<dbReference type="Pfam" id="PF01551">
    <property type="entry name" value="Peptidase_M23"/>
    <property type="match status" value="1"/>
</dbReference>
<dbReference type="InterPro" id="IPR050570">
    <property type="entry name" value="Cell_wall_metabolism_enzyme"/>
</dbReference>
<dbReference type="EMBL" id="JAGQDG010000003">
    <property type="protein sequence ID" value="MBQ0935369.1"/>
    <property type="molecule type" value="Genomic_DNA"/>
</dbReference>
<dbReference type="Gene3D" id="3.10.450.350">
    <property type="match status" value="2"/>
</dbReference>
<protein>
    <submittedName>
        <fullName evidence="11">M23 family metallopeptidase</fullName>
    </submittedName>
</protein>
<dbReference type="PANTHER" id="PTHR21666">
    <property type="entry name" value="PEPTIDASE-RELATED"/>
    <property type="match status" value="1"/>
</dbReference>
<evidence type="ECO:0000256" key="3">
    <source>
        <dbReference type="ARBA" id="ARBA00022670"/>
    </source>
</evidence>